<comment type="caution">
    <text evidence="2">The sequence shown here is derived from an EMBL/GenBank/DDBJ whole genome shotgun (WGS) entry which is preliminary data.</text>
</comment>
<accession>A0AAD6V8J4</accession>
<evidence type="ECO:0000313" key="3">
    <source>
        <dbReference type="Proteomes" id="UP001219525"/>
    </source>
</evidence>
<organism evidence="2 3">
    <name type="scientific">Mycena pura</name>
    <dbReference type="NCBI Taxonomy" id="153505"/>
    <lineage>
        <taxon>Eukaryota</taxon>
        <taxon>Fungi</taxon>
        <taxon>Dikarya</taxon>
        <taxon>Basidiomycota</taxon>
        <taxon>Agaricomycotina</taxon>
        <taxon>Agaricomycetes</taxon>
        <taxon>Agaricomycetidae</taxon>
        <taxon>Agaricales</taxon>
        <taxon>Marasmiineae</taxon>
        <taxon>Mycenaceae</taxon>
        <taxon>Mycena</taxon>
    </lineage>
</organism>
<evidence type="ECO:0000256" key="1">
    <source>
        <dbReference type="SAM" id="MobiDB-lite"/>
    </source>
</evidence>
<feature type="region of interest" description="Disordered" evidence="1">
    <location>
        <begin position="190"/>
        <end position="216"/>
    </location>
</feature>
<protein>
    <submittedName>
        <fullName evidence="2">Uncharacterized protein</fullName>
    </submittedName>
</protein>
<keyword evidence="3" id="KW-1185">Reference proteome</keyword>
<dbReference type="AlphaFoldDB" id="A0AAD6V8J4"/>
<evidence type="ECO:0000313" key="2">
    <source>
        <dbReference type="EMBL" id="KAJ7206071.1"/>
    </source>
</evidence>
<dbReference type="Proteomes" id="UP001219525">
    <property type="component" value="Unassembled WGS sequence"/>
</dbReference>
<name>A0AAD6V8J4_9AGAR</name>
<feature type="compositionally biased region" description="Gly residues" evidence="1">
    <location>
        <begin position="394"/>
        <end position="404"/>
    </location>
</feature>
<dbReference type="EMBL" id="JARJCW010000041">
    <property type="protein sequence ID" value="KAJ7206071.1"/>
    <property type="molecule type" value="Genomic_DNA"/>
</dbReference>
<sequence length="504" mass="54582">MHKYCFSLAAGLPSSAQPNGIIKTLGKGLPGRRADGVAKMNPSDLLLVLLAYKLKRGWVGCRNWNFLRLLYNDSGYRSQRGEFDNATSARRQRLDQEVSHAHVTRIEHAPQCACQCLAFRQGEVQSDEAARYTPAEAYKQQADELHHDDRCRRRVPGFRKELAQTEPESWMRNWIVSSTPITSIPSGKARESIFQREPAGEAGSRRRAGSTRDGHEGNISVVMFRAGIPDRARERTLRLSQDHKSRIRLRPVAVARAHFCRDYVHVYSKSEIGVRFFHRGVIPHIMHLAALDPEKDAFASSLAHFEVAESCGRTGFRDDPSTTSGIDSLAQKGRIRQDTYIPATANPEAAERVEAAGHEWAAGAAGTGVRREPACHAPRVVLDAGGTSLANENGAGGGGGGGGGEDGEDGGGFESSWGGGGGASQSAGVRVYRISSSESSGVDIEEGEKAGEELAILGNKYRGGKLTSRSTVASVAVSNDGEHLPHWQELKEACTMLDSSQLQA</sequence>
<feature type="compositionally biased region" description="Gly residues" evidence="1">
    <location>
        <begin position="412"/>
        <end position="423"/>
    </location>
</feature>
<proteinExistence type="predicted"/>
<feature type="region of interest" description="Disordered" evidence="1">
    <location>
        <begin position="386"/>
        <end position="425"/>
    </location>
</feature>
<gene>
    <name evidence="2" type="ORF">GGX14DRAFT_397335</name>
</gene>
<reference evidence="2" key="1">
    <citation type="submission" date="2023-03" db="EMBL/GenBank/DDBJ databases">
        <title>Massive genome expansion in bonnet fungi (Mycena s.s.) driven by repeated elements and novel gene families across ecological guilds.</title>
        <authorList>
            <consortium name="Lawrence Berkeley National Laboratory"/>
            <person name="Harder C.B."/>
            <person name="Miyauchi S."/>
            <person name="Viragh M."/>
            <person name="Kuo A."/>
            <person name="Thoen E."/>
            <person name="Andreopoulos B."/>
            <person name="Lu D."/>
            <person name="Skrede I."/>
            <person name="Drula E."/>
            <person name="Henrissat B."/>
            <person name="Morin E."/>
            <person name="Kohler A."/>
            <person name="Barry K."/>
            <person name="LaButti K."/>
            <person name="Morin E."/>
            <person name="Salamov A."/>
            <person name="Lipzen A."/>
            <person name="Mereny Z."/>
            <person name="Hegedus B."/>
            <person name="Baldrian P."/>
            <person name="Stursova M."/>
            <person name="Weitz H."/>
            <person name="Taylor A."/>
            <person name="Grigoriev I.V."/>
            <person name="Nagy L.G."/>
            <person name="Martin F."/>
            <person name="Kauserud H."/>
        </authorList>
    </citation>
    <scope>NUCLEOTIDE SEQUENCE</scope>
    <source>
        <strain evidence="2">9144</strain>
    </source>
</reference>